<name>A0A2D4LFY0_9SAUR</name>
<reference evidence="1" key="2">
    <citation type="submission" date="2017-11" db="EMBL/GenBank/DDBJ databases">
        <title>Coralsnake Venomics: Analyses of Venom Gland Transcriptomes and Proteomes of Six Brazilian Taxa.</title>
        <authorList>
            <person name="Aird S.D."/>
            <person name="Jorge da Silva N."/>
            <person name="Qiu L."/>
            <person name="Villar-Briones A."/>
            <person name="Aparecida-Saddi V."/>
            <person name="Campos-Telles M.P."/>
            <person name="Grau M."/>
            <person name="Mikheyev A.S."/>
        </authorList>
    </citation>
    <scope>NUCLEOTIDE SEQUENCE</scope>
    <source>
        <tissue evidence="1">Venom_gland</tissue>
    </source>
</reference>
<sequence length="114" mass="12823">MRLSSTLLAVSPFFTTSTGWFQPQIQAAQGAPAVSTDQNYARSRILVRRRRSPNRKSYFNHFGSHCSELCCIMKIAIYNKKFSECYKSYSSHNSCVILAIGTTTAVTKRCDNKA</sequence>
<evidence type="ECO:0000313" key="1">
    <source>
        <dbReference type="EMBL" id="LAB19915.1"/>
    </source>
</evidence>
<dbReference type="EMBL" id="IACM01021371">
    <property type="protein sequence ID" value="LAB19915.1"/>
    <property type="molecule type" value="Transcribed_RNA"/>
</dbReference>
<protein>
    <submittedName>
        <fullName evidence="1">Uncharacterized protein</fullName>
    </submittedName>
</protein>
<organism evidence="1">
    <name type="scientific">Micrurus spixii</name>
    <name type="common">Amazon coral snake</name>
    <dbReference type="NCBI Taxonomy" id="129469"/>
    <lineage>
        <taxon>Eukaryota</taxon>
        <taxon>Metazoa</taxon>
        <taxon>Chordata</taxon>
        <taxon>Craniata</taxon>
        <taxon>Vertebrata</taxon>
        <taxon>Euteleostomi</taxon>
        <taxon>Lepidosauria</taxon>
        <taxon>Squamata</taxon>
        <taxon>Bifurcata</taxon>
        <taxon>Unidentata</taxon>
        <taxon>Episquamata</taxon>
        <taxon>Toxicofera</taxon>
        <taxon>Serpentes</taxon>
        <taxon>Colubroidea</taxon>
        <taxon>Elapidae</taxon>
        <taxon>Elapinae</taxon>
        <taxon>Micrurus</taxon>
    </lineage>
</organism>
<proteinExistence type="predicted"/>
<accession>A0A2D4LFY0</accession>
<reference evidence="1" key="1">
    <citation type="submission" date="2017-07" db="EMBL/GenBank/DDBJ databases">
        <authorList>
            <person name="Mikheyev A."/>
            <person name="Grau M."/>
        </authorList>
    </citation>
    <scope>NUCLEOTIDE SEQUENCE</scope>
    <source>
        <tissue evidence="1">Venom_gland</tissue>
    </source>
</reference>
<dbReference type="AlphaFoldDB" id="A0A2D4LFY0"/>